<dbReference type="RefSeq" id="XP_002290082.1">
    <property type="nucleotide sequence ID" value="XM_002290046.1"/>
</dbReference>
<reference evidence="7 8" key="2">
    <citation type="journal article" date="2008" name="Nature">
        <title>The Phaeodactylum genome reveals the evolutionary history of diatom genomes.</title>
        <authorList>
            <person name="Bowler C."/>
            <person name="Allen A.E."/>
            <person name="Badger J.H."/>
            <person name="Grimwood J."/>
            <person name="Jabbari K."/>
            <person name="Kuo A."/>
            <person name="Maheswari U."/>
            <person name="Martens C."/>
            <person name="Maumus F."/>
            <person name="Otillar R.P."/>
            <person name="Rayko E."/>
            <person name="Salamov A."/>
            <person name="Vandepoele K."/>
            <person name="Beszteri B."/>
            <person name="Gruber A."/>
            <person name="Heijde M."/>
            <person name="Katinka M."/>
            <person name="Mock T."/>
            <person name="Valentin K."/>
            <person name="Verret F."/>
            <person name="Berges J.A."/>
            <person name="Brownlee C."/>
            <person name="Cadoret J.P."/>
            <person name="Chiovitti A."/>
            <person name="Choi C.J."/>
            <person name="Coesel S."/>
            <person name="De Martino A."/>
            <person name="Detter J.C."/>
            <person name="Durkin C."/>
            <person name="Falciatore A."/>
            <person name="Fournet J."/>
            <person name="Haruta M."/>
            <person name="Huysman M.J."/>
            <person name="Jenkins B.D."/>
            <person name="Jiroutova K."/>
            <person name="Jorgensen R.E."/>
            <person name="Joubert Y."/>
            <person name="Kaplan A."/>
            <person name="Kroger N."/>
            <person name="Kroth P.G."/>
            <person name="La Roche J."/>
            <person name="Lindquist E."/>
            <person name="Lommer M."/>
            <person name="Martin-Jezequel V."/>
            <person name="Lopez P.J."/>
            <person name="Lucas S."/>
            <person name="Mangogna M."/>
            <person name="McGinnis K."/>
            <person name="Medlin L.K."/>
            <person name="Montsant A."/>
            <person name="Oudot-Le Secq M.P."/>
            <person name="Napoli C."/>
            <person name="Obornik M."/>
            <person name="Parker M.S."/>
            <person name="Petit J.L."/>
            <person name="Porcel B.M."/>
            <person name="Poulsen N."/>
            <person name="Robison M."/>
            <person name="Rychlewski L."/>
            <person name="Rynearson T.A."/>
            <person name="Schmutz J."/>
            <person name="Shapiro H."/>
            <person name="Siaut M."/>
            <person name="Stanley M."/>
            <person name="Sussman M.R."/>
            <person name="Taylor A.R."/>
            <person name="Vardi A."/>
            <person name="von Dassow P."/>
            <person name="Vyverman W."/>
            <person name="Willis A."/>
            <person name="Wyrwicz L.S."/>
            <person name="Rokhsar D.S."/>
            <person name="Weissenbach J."/>
            <person name="Armbrust E.V."/>
            <person name="Green B.R."/>
            <person name="Van de Peer Y."/>
            <person name="Grigoriev I.V."/>
        </authorList>
    </citation>
    <scope>NUCLEOTIDE SEQUENCE [LARGE SCALE GENOMIC DNA]</scope>
    <source>
        <strain evidence="7 8">CCMP1335</strain>
    </source>
</reference>
<sequence>MDSNEADVETKPSAAAAGVEEKTAAAAAPPSGKSKQKGAPNSLPRAKPKPEEASVSTYVYRDFANVRDPVQLGEMLGSELVHEQVPPKKLQNQKLPAKLNAMLSDPEISSFITWMPHGRSFSVVDRENFAKYALPRYFGHDNFPSFVRIVNAWGFRRIVSGKDRDSYYHELFLRGRPDLHERMKRVPSAHRKTPVSKGDKVPDFYELAKVSPLQEATFNPQGMSQMGGMRGGMQGLGMMNPGMLGGLGLSNFGPYGGGGGVGGGLGNVGGGIGNLAPSQLSLMESLAQQQLQQQQQQQHSNQSQARSLQMNLQDRALLQQMLQMQQMQQMQGSVPPAGMMSNLNAFQFNGSQGGGGANNMFGNAPNMSMGAASSNEQQQSQEQSNLLSGLQNNADNNSSSNDAALKELALLRGWKG</sequence>
<dbReference type="HOGENOM" id="CLU_661394_0_0_1"/>
<feature type="region of interest" description="Disordered" evidence="5">
    <location>
        <begin position="1"/>
        <end position="53"/>
    </location>
</feature>
<dbReference type="GO" id="GO:0005634">
    <property type="term" value="C:nucleus"/>
    <property type="evidence" value="ECO:0007669"/>
    <property type="project" value="UniProtKB-SubCell"/>
</dbReference>
<dbReference type="AlphaFoldDB" id="B8C1V9"/>
<dbReference type="eggNOG" id="KOG0627">
    <property type="taxonomic scope" value="Eukaryota"/>
</dbReference>
<keyword evidence="8" id="KW-1185">Reference proteome</keyword>
<dbReference type="PANTHER" id="PTHR10015:SF206">
    <property type="entry name" value="HSF-TYPE DNA-BINDING DOMAIN-CONTAINING PROTEIN"/>
    <property type="match status" value="1"/>
</dbReference>
<keyword evidence="3" id="KW-0539">Nucleus</keyword>
<evidence type="ECO:0000256" key="5">
    <source>
        <dbReference type="SAM" id="MobiDB-lite"/>
    </source>
</evidence>
<dbReference type="PANTHER" id="PTHR10015">
    <property type="entry name" value="HEAT SHOCK TRANSCRIPTION FACTOR"/>
    <property type="match status" value="1"/>
</dbReference>
<dbReference type="PRINTS" id="PR00056">
    <property type="entry name" value="HSFDOMAIN"/>
</dbReference>
<organism evidence="7 8">
    <name type="scientific">Thalassiosira pseudonana</name>
    <name type="common">Marine diatom</name>
    <name type="synonym">Cyclotella nana</name>
    <dbReference type="NCBI Taxonomy" id="35128"/>
    <lineage>
        <taxon>Eukaryota</taxon>
        <taxon>Sar</taxon>
        <taxon>Stramenopiles</taxon>
        <taxon>Ochrophyta</taxon>
        <taxon>Bacillariophyta</taxon>
        <taxon>Coscinodiscophyceae</taxon>
        <taxon>Thalassiosirophycidae</taxon>
        <taxon>Thalassiosirales</taxon>
        <taxon>Thalassiosiraceae</taxon>
        <taxon>Thalassiosira</taxon>
    </lineage>
</organism>
<feature type="compositionally biased region" description="Low complexity" evidence="5">
    <location>
        <begin position="358"/>
        <end position="401"/>
    </location>
</feature>
<dbReference type="InParanoid" id="B8C1V9"/>
<comment type="subcellular location">
    <subcellularLocation>
        <location evidence="1">Nucleus</location>
    </subcellularLocation>
</comment>
<evidence type="ECO:0000256" key="2">
    <source>
        <dbReference type="ARBA" id="ARBA00023125"/>
    </source>
</evidence>
<protein>
    <recommendedName>
        <fullName evidence="6">HSF-type DNA-binding domain-containing protein</fullName>
    </recommendedName>
</protein>
<dbReference type="KEGG" id="tps:THAPSDRAFT_22570"/>
<dbReference type="EMBL" id="CM000642">
    <property type="protein sequence ID" value="EED91834.1"/>
    <property type="molecule type" value="Genomic_DNA"/>
</dbReference>
<dbReference type="InterPro" id="IPR036388">
    <property type="entry name" value="WH-like_DNA-bd_sf"/>
</dbReference>
<dbReference type="InterPro" id="IPR000232">
    <property type="entry name" value="HSF_DNA-bd"/>
</dbReference>
<evidence type="ECO:0000256" key="3">
    <source>
        <dbReference type="ARBA" id="ARBA00023242"/>
    </source>
</evidence>
<dbReference type="Pfam" id="PF00447">
    <property type="entry name" value="HSF_DNA-bind"/>
    <property type="match status" value="1"/>
</dbReference>
<feature type="region of interest" description="Disordered" evidence="5">
    <location>
        <begin position="356"/>
        <end position="401"/>
    </location>
</feature>
<feature type="compositionally biased region" description="Low complexity" evidence="5">
    <location>
        <begin position="13"/>
        <end position="33"/>
    </location>
</feature>
<keyword evidence="2" id="KW-0238">DNA-binding</keyword>
<comment type="similarity">
    <text evidence="4">Belongs to the HSF family.</text>
</comment>
<evidence type="ECO:0000256" key="4">
    <source>
        <dbReference type="RuleBase" id="RU004020"/>
    </source>
</evidence>
<evidence type="ECO:0000256" key="1">
    <source>
        <dbReference type="ARBA" id="ARBA00004123"/>
    </source>
</evidence>
<dbReference type="SMART" id="SM00415">
    <property type="entry name" value="HSF"/>
    <property type="match status" value="1"/>
</dbReference>
<name>B8C1V9_THAPS</name>
<evidence type="ECO:0000313" key="7">
    <source>
        <dbReference type="EMBL" id="EED91834.1"/>
    </source>
</evidence>
<dbReference type="GO" id="GO:0043565">
    <property type="term" value="F:sequence-specific DNA binding"/>
    <property type="evidence" value="ECO:0007669"/>
    <property type="project" value="InterPro"/>
</dbReference>
<feature type="domain" description="HSF-type DNA-binding" evidence="6">
    <location>
        <begin position="94"/>
        <end position="186"/>
    </location>
</feature>
<evidence type="ECO:0000259" key="6">
    <source>
        <dbReference type="SMART" id="SM00415"/>
    </source>
</evidence>
<dbReference type="GO" id="GO:0003700">
    <property type="term" value="F:DNA-binding transcription factor activity"/>
    <property type="evidence" value="ECO:0007669"/>
    <property type="project" value="InterPro"/>
</dbReference>
<dbReference type="Gene3D" id="1.10.10.10">
    <property type="entry name" value="Winged helix-like DNA-binding domain superfamily/Winged helix DNA-binding domain"/>
    <property type="match status" value="1"/>
</dbReference>
<gene>
    <name evidence="7" type="primary">HSF10</name>
    <name evidence="7" type="ORF">THAPSDRAFT_22570</name>
</gene>
<proteinExistence type="inferred from homology"/>
<dbReference type="InterPro" id="IPR036390">
    <property type="entry name" value="WH_DNA-bd_sf"/>
</dbReference>
<dbReference type="SUPFAM" id="SSF46785">
    <property type="entry name" value="Winged helix' DNA-binding domain"/>
    <property type="match status" value="1"/>
</dbReference>
<evidence type="ECO:0000313" key="8">
    <source>
        <dbReference type="Proteomes" id="UP000001449"/>
    </source>
</evidence>
<dbReference type="GeneID" id="7449654"/>
<accession>B8C1V9</accession>
<dbReference type="FunFam" id="1.10.10.10:FF:000479">
    <property type="entry name" value="Predicted protein"/>
    <property type="match status" value="1"/>
</dbReference>
<dbReference type="PaxDb" id="35128-Thaps22570"/>
<reference evidence="7 8" key="1">
    <citation type="journal article" date="2004" name="Science">
        <title>The genome of the diatom Thalassiosira pseudonana: ecology, evolution, and metabolism.</title>
        <authorList>
            <person name="Armbrust E.V."/>
            <person name="Berges J.A."/>
            <person name="Bowler C."/>
            <person name="Green B.R."/>
            <person name="Martinez D."/>
            <person name="Putnam N.H."/>
            <person name="Zhou S."/>
            <person name="Allen A.E."/>
            <person name="Apt K.E."/>
            <person name="Bechner M."/>
            <person name="Brzezinski M.A."/>
            <person name="Chaal B.K."/>
            <person name="Chiovitti A."/>
            <person name="Davis A.K."/>
            <person name="Demarest M.S."/>
            <person name="Detter J.C."/>
            <person name="Glavina T."/>
            <person name="Goodstein D."/>
            <person name="Hadi M.Z."/>
            <person name="Hellsten U."/>
            <person name="Hildebrand M."/>
            <person name="Jenkins B.D."/>
            <person name="Jurka J."/>
            <person name="Kapitonov V.V."/>
            <person name="Kroger N."/>
            <person name="Lau W.W."/>
            <person name="Lane T.W."/>
            <person name="Larimer F.W."/>
            <person name="Lippmeier J.C."/>
            <person name="Lucas S."/>
            <person name="Medina M."/>
            <person name="Montsant A."/>
            <person name="Obornik M."/>
            <person name="Parker M.S."/>
            <person name="Palenik B."/>
            <person name="Pazour G.J."/>
            <person name="Richardson P.M."/>
            <person name="Rynearson T.A."/>
            <person name="Saito M.A."/>
            <person name="Schwartz D.C."/>
            <person name="Thamatrakoln K."/>
            <person name="Valentin K."/>
            <person name="Vardi A."/>
            <person name="Wilkerson F.P."/>
            <person name="Rokhsar D.S."/>
        </authorList>
    </citation>
    <scope>NUCLEOTIDE SEQUENCE [LARGE SCALE GENOMIC DNA]</scope>
    <source>
        <strain evidence="7 8">CCMP1335</strain>
    </source>
</reference>
<dbReference type="Proteomes" id="UP000001449">
    <property type="component" value="Chromosome 5"/>
</dbReference>